<dbReference type="SMART" id="SM00290">
    <property type="entry name" value="ZnF_UBP"/>
    <property type="match status" value="1"/>
</dbReference>
<dbReference type="GO" id="GO:0016579">
    <property type="term" value="P:protein deubiquitination"/>
    <property type="evidence" value="ECO:0007669"/>
    <property type="project" value="InterPro"/>
</dbReference>
<dbReference type="SMART" id="SM00165">
    <property type="entry name" value="UBA"/>
    <property type="match status" value="2"/>
</dbReference>
<dbReference type="Pfam" id="PF02148">
    <property type="entry name" value="zf-UBP"/>
    <property type="match status" value="1"/>
</dbReference>
<dbReference type="SUPFAM" id="SSF57850">
    <property type="entry name" value="RING/U-box"/>
    <property type="match status" value="1"/>
</dbReference>
<dbReference type="InterPro" id="IPR001394">
    <property type="entry name" value="Peptidase_C19_UCH"/>
</dbReference>
<dbReference type="PROSITE" id="PS50271">
    <property type="entry name" value="ZF_UBP"/>
    <property type="match status" value="1"/>
</dbReference>
<dbReference type="InterPro" id="IPR001607">
    <property type="entry name" value="Znf_UBP"/>
</dbReference>
<dbReference type="SUPFAM" id="SSF54001">
    <property type="entry name" value="Cysteine proteinases"/>
    <property type="match status" value="1"/>
</dbReference>
<dbReference type="Gene3D" id="1.10.8.10">
    <property type="entry name" value="DNA helicase RuvA subunit, C-terminal domain"/>
    <property type="match status" value="2"/>
</dbReference>
<keyword evidence="8 14" id="KW-0378">Hydrolase</keyword>
<feature type="compositionally biased region" description="Basic and acidic residues" evidence="15">
    <location>
        <begin position="676"/>
        <end position="689"/>
    </location>
</feature>
<keyword evidence="4 12" id="KW-0479">Metal-binding</keyword>
<evidence type="ECO:0000256" key="14">
    <source>
        <dbReference type="RuleBase" id="RU366025"/>
    </source>
</evidence>
<dbReference type="AlphaFoldDB" id="A0A4D9D4Y1"/>
<dbReference type="Pfam" id="PF00443">
    <property type="entry name" value="UCH"/>
    <property type="match status" value="1"/>
</dbReference>
<dbReference type="PANTHER" id="PTHR21646:SF10">
    <property type="entry name" value="UBIQUITIN CARBOXYL-TERMINAL HYDROLASE 14"/>
    <property type="match status" value="1"/>
</dbReference>
<dbReference type="FunFam" id="1.10.8.10:FF:000086">
    <property type="entry name" value="Ubiquitin carboxyl-terminal hydrolase"/>
    <property type="match status" value="1"/>
</dbReference>
<evidence type="ECO:0000313" key="19">
    <source>
        <dbReference type="EMBL" id="TFJ86622.1"/>
    </source>
</evidence>
<dbReference type="GO" id="GO:0004843">
    <property type="term" value="F:cysteine-type deubiquitinase activity"/>
    <property type="evidence" value="ECO:0007669"/>
    <property type="project" value="UniProtKB-UniRule"/>
</dbReference>
<evidence type="ECO:0000259" key="17">
    <source>
        <dbReference type="PROSITE" id="PS50235"/>
    </source>
</evidence>
<dbReference type="InterPro" id="IPR028889">
    <property type="entry name" value="USP"/>
</dbReference>
<dbReference type="CDD" id="cd14386">
    <property type="entry name" value="UBA2_UBP5"/>
    <property type="match status" value="1"/>
</dbReference>
<keyword evidence="6 13" id="KW-0863">Zinc-finger</keyword>
<dbReference type="InterPro" id="IPR015940">
    <property type="entry name" value="UBA"/>
</dbReference>
<keyword evidence="20" id="KW-1185">Reference proteome</keyword>
<evidence type="ECO:0000256" key="11">
    <source>
        <dbReference type="PIRSR" id="PIRSR016308-1"/>
    </source>
</evidence>
<dbReference type="PROSITE" id="PS00972">
    <property type="entry name" value="USP_1"/>
    <property type="match status" value="1"/>
</dbReference>
<keyword evidence="3 14" id="KW-0645">Protease</keyword>
<feature type="active site" description="Nucleophile" evidence="11">
    <location>
        <position position="370"/>
    </location>
</feature>
<dbReference type="OrthoDB" id="361536at2759"/>
<dbReference type="Proteomes" id="UP000355283">
    <property type="component" value="Unassembled WGS sequence"/>
</dbReference>
<protein>
    <recommendedName>
        <fullName evidence="14">Ubiquitin carboxyl-terminal hydrolase</fullName>
        <ecNumber evidence="14">3.4.19.12</ecNumber>
    </recommendedName>
</protein>
<dbReference type="InterPro" id="IPR018200">
    <property type="entry name" value="USP_CS"/>
</dbReference>
<reference evidence="19 20" key="1">
    <citation type="submission" date="2019-01" db="EMBL/GenBank/DDBJ databases">
        <title>Nuclear Genome Assembly of the Microalgal Biofuel strain Nannochloropsis salina CCMP1776.</title>
        <authorList>
            <person name="Hovde B."/>
        </authorList>
    </citation>
    <scope>NUCLEOTIDE SEQUENCE [LARGE SCALE GENOMIC DNA]</scope>
    <source>
        <strain evidence="19 20">CCMP1776</strain>
    </source>
</reference>
<dbReference type="PIRSF" id="PIRSF016308">
    <property type="entry name" value="UBP"/>
    <property type="match status" value="1"/>
</dbReference>
<feature type="region of interest" description="Disordered" evidence="15">
    <location>
        <begin position="531"/>
        <end position="577"/>
    </location>
</feature>
<organism evidence="19 20">
    <name type="scientific">Nannochloropsis salina CCMP1776</name>
    <dbReference type="NCBI Taxonomy" id="1027361"/>
    <lineage>
        <taxon>Eukaryota</taxon>
        <taxon>Sar</taxon>
        <taxon>Stramenopiles</taxon>
        <taxon>Ochrophyta</taxon>
        <taxon>Eustigmatophyceae</taxon>
        <taxon>Eustigmatales</taxon>
        <taxon>Monodopsidaceae</taxon>
        <taxon>Microchloropsis</taxon>
        <taxon>Microchloropsis salina</taxon>
    </lineage>
</organism>
<accession>A0A4D9D4Y1</accession>
<evidence type="ECO:0000259" key="18">
    <source>
        <dbReference type="PROSITE" id="PS50271"/>
    </source>
</evidence>
<comment type="catalytic activity">
    <reaction evidence="1 14">
        <text>Thiol-dependent hydrolysis of ester, thioester, amide, peptide and isopeptide bonds formed by the C-terminal Gly of ubiquitin (a 76-residue protein attached to proteins as an intracellular targeting signal).</text>
        <dbReference type="EC" id="3.4.19.12"/>
    </reaction>
</comment>
<feature type="compositionally biased region" description="Basic and acidic residues" evidence="15">
    <location>
        <begin position="88"/>
        <end position="104"/>
    </location>
</feature>
<evidence type="ECO:0000256" key="8">
    <source>
        <dbReference type="ARBA" id="ARBA00022801"/>
    </source>
</evidence>
<keyword evidence="5" id="KW-0677">Repeat</keyword>
<feature type="compositionally biased region" description="Basic residues" evidence="15">
    <location>
        <begin position="532"/>
        <end position="542"/>
    </location>
</feature>
<dbReference type="InterPro" id="IPR009060">
    <property type="entry name" value="UBA-like_sf"/>
</dbReference>
<feature type="domain" description="USP" evidence="17">
    <location>
        <begin position="361"/>
        <end position="893"/>
    </location>
</feature>
<dbReference type="InterPro" id="IPR050185">
    <property type="entry name" value="Ub_carboxyl-term_hydrolase"/>
</dbReference>
<feature type="domain" description="UBP-type" evidence="18">
    <location>
        <begin position="204"/>
        <end position="320"/>
    </location>
</feature>
<evidence type="ECO:0000313" key="20">
    <source>
        <dbReference type="Proteomes" id="UP000355283"/>
    </source>
</evidence>
<evidence type="ECO:0000256" key="3">
    <source>
        <dbReference type="ARBA" id="ARBA00022670"/>
    </source>
</evidence>
<keyword evidence="10 12" id="KW-0862">Zinc</keyword>
<feature type="region of interest" description="Disordered" evidence="15">
    <location>
        <begin position="671"/>
        <end position="692"/>
    </location>
</feature>
<dbReference type="GO" id="GO:0008270">
    <property type="term" value="F:zinc ion binding"/>
    <property type="evidence" value="ECO:0007669"/>
    <property type="project" value="UniProtKB-KW"/>
</dbReference>
<dbReference type="InterPro" id="IPR038765">
    <property type="entry name" value="Papain-like_cys_pep_sf"/>
</dbReference>
<dbReference type="InterPro" id="IPR013083">
    <property type="entry name" value="Znf_RING/FYVE/PHD"/>
</dbReference>
<dbReference type="Gene3D" id="3.30.40.10">
    <property type="entry name" value="Zinc/RING finger domain, C3HC4 (zinc finger)"/>
    <property type="match status" value="2"/>
</dbReference>
<feature type="active site" description="Proton acceptor" evidence="11">
    <location>
        <position position="855"/>
    </location>
</feature>
<dbReference type="Pfam" id="PF00627">
    <property type="entry name" value="UBA"/>
    <property type="match status" value="1"/>
</dbReference>
<dbReference type="PROSITE" id="PS50030">
    <property type="entry name" value="UBA"/>
    <property type="match status" value="2"/>
</dbReference>
<feature type="region of interest" description="Disordered" evidence="15">
    <location>
        <begin position="84"/>
        <end position="117"/>
    </location>
</feature>
<evidence type="ECO:0000256" key="1">
    <source>
        <dbReference type="ARBA" id="ARBA00000707"/>
    </source>
</evidence>
<dbReference type="CDD" id="cd14296">
    <property type="entry name" value="UBA1_scUBP14_like"/>
    <property type="match status" value="1"/>
</dbReference>
<evidence type="ECO:0000256" key="4">
    <source>
        <dbReference type="ARBA" id="ARBA00022723"/>
    </source>
</evidence>
<keyword evidence="9 14" id="KW-0788">Thiol protease</keyword>
<keyword evidence="7 14" id="KW-0833">Ubl conjugation pathway</keyword>
<gene>
    <name evidence="19" type="ORF">NSK_002276</name>
</gene>
<dbReference type="PROSITE" id="PS50235">
    <property type="entry name" value="USP_3"/>
    <property type="match status" value="1"/>
</dbReference>
<dbReference type="InterPro" id="IPR016652">
    <property type="entry name" value="Ubiquitinyl_hydrolase"/>
</dbReference>
<comment type="similarity">
    <text evidence="2 14">Belongs to the peptidase C19 family.</text>
</comment>
<dbReference type="Gene3D" id="3.90.70.10">
    <property type="entry name" value="Cysteine proteinases"/>
    <property type="match status" value="1"/>
</dbReference>
<dbReference type="GO" id="GO:0006508">
    <property type="term" value="P:proteolysis"/>
    <property type="evidence" value="ECO:0007669"/>
    <property type="project" value="UniProtKB-KW"/>
</dbReference>
<evidence type="ECO:0000256" key="10">
    <source>
        <dbReference type="ARBA" id="ARBA00022833"/>
    </source>
</evidence>
<evidence type="ECO:0000256" key="15">
    <source>
        <dbReference type="SAM" id="MobiDB-lite"/>
    </source>
</evidence>
<feature type="binding site" evidence="12">
    <location>
        <position position="230"/>
    </location>
    <ligand>
        <name>Zn(2+)</name>
        <dbReference type="ChEBI" id="CHEBI:29105"/>
    </ligand>
</feature>
<dbReference type="PROSITE" id="PS00973">
    <property type="entry name" value="USP_2"/>
    <property type="match status" value="1"/>
</dbReference>
<dbReference type="InterPro" id="IPR041432">
    <property type="entry name" value="UBP13_Znf-UBP_var"/>
</dbReference>
<feature type="domain" description="UBA" evidence="16">
    <location>
        <begin position="693"/>
        <end position="734"/>
    </location>
</feature>
<evidence type="ECO:0000256" key="2">
    <source>
        <dbReference type="ARBA" id="ARBA00009085"/>
    </source>
</evidence>
<feature type="compositionally biased region" description="Low complexity" evidence="15">
    <location>
        <begin position="554"/>
        <end position="566"/>
    </location>
</feature>
<sequence>MANLDSTLLDAIRAKMSSVREPGCYDKVYNDECMYSFDTPFSPDGIYVNLATWGGVGRDYLAFDSHKTGSTLYVHLKYTKVPVPEDDQVQKKESESSRASREDAAQSSPVCEGKNTGPTVLGIGVEGGFPLDSQKVEVVKECALVVVKPGENGSCDKVETQSVPLPNTALPEFVSRAARALIDHQGAGSQAEEATWLAEEDPRPVSKYANGLIQLDNGVKISSDPATWRCAESGQTQNLWINLSDGYIGSGRAQVVNGETIGTGAALRHFHDTHGLYPLAVKLGTITPHGADVYSYAPDEDGMVTDPQLAQHLAHWGIDAMRLEKTDKSLAELEIEGQKWAFSRITEAGAHLRPLRGPGYVGLKNLGNSCYMNSVLQLLFTLPEVQRQYLDHAYDLVQTRAGTVADPAADAEREAAAAAGDAGFTTSLEPKMFKTLMGKQHPEFSTGRQQDAAEYLEHVLERLLRAERGLGGKEGGQDWCVSTEDLFKYLVEERLQCVESGKVRYGSKSDLFLRLMIPVEAATNRDAVLQHQAKHGVNKKQKLAAENSPPAGPAVEEGSAGQEEGASGLGGEEGNAAEKEEEVFPIVPFAACFETFVRTEDVEDYFSTALGRKGLARKSVRFQTFPRYLIVQLKRYYVDTQTWEGKKLEAVVDVPEVLDLRAWRGRGLLEGEETLPDGKEGGEKGEAEGKTPSVDAGMAAQMESMGFSTHAIARALLAVGNAGVEQATAWLFEHLEDSDINEPLPSASATASSAPRAAEPDASAVSNLAAMMGFTEEQAKAALQATQGSMERAADWLFSHADDLPRAVAEVLGAGGEEERGQEGGQTPSQYNDGEGVYSLVGFISHVGRNLGSGHYVAHIKKEGEWAIFDDQKVATSEKPPKDLGYLYVYRRQDAMEE</sequence>
<feature type="domain" description="UBA" evidence="16">
    <location>
        <begin position="772"/>
        <end position="800"/>
    </location>
</feature>
<name>A0A4D9D4Y1_9STRA</name>
<evidence type="ECO:0000259" key="16">
    <source>
        <dbReference type="PROSITE" id="PS50030"/>
    </source>
</evidence>
<dbReference type="EC" id="3.4.19.12" evidence="14"/>
<dbReference type="SUPFAM" id="SSF46934">
    <property type="entry name" value="UBA-like"/>
    <property type="match status" value="1"/>
</dbReference>
<proteinExistence type="inferred from homology"/>
<evidence type="ECO:0000256" key="13">
    <source>
        <dbReference type="PROSITE-ProRule" id="PRU00502"/>
    </source>
</evidence>
<comment type="caution">
    <text evidence="19">The sequence shown here is derived from an EMBL/GenBank/DDBJ whole genome shotgun (WGS) entry which is preliminary data.</text>
</comment>
<evidence type="ECO:0000256" key="12">
    <source>
        <dbReference type="PIRSR" id="PIRSR016308-3"/>
    </source>
</evidence>
<dbReference type="Pfam" id="PF17807">
    <property type="entry name" value="zf-UBP_var"/>
    <property type="match status" value="1"/>
</dbReference>
<evidence type="ECO:0000256" key="9">
    <source>
        <dbReference type="ARBA" id="ARBA00022807"/>
    </source>
</evidence>
<dbReference type="EMBL" id="SDOX01000008">
    <property type="protein sequence ID" value="TFJ86622.1"/>
    <property type="molecule type" value="Genomic_DNA"/>
</dbReference>
<evidence type="ECO:0000256" key="5">
    <source>
        <dbReference type="ARBA" id="ARBA00022737"/>
    </source>
</evidence>
<evidence type="ECO:0000256" key="7">
    <source>
        <dbReference type="ARBA" id="ARBA00022786"/>
    </source>
</evidence>
<evidence type="ECO:0000256" key="6">
    <source>
        <dbReference type="ARBA" id="ARBA00022771"/>
    </source>
</evidence>
<dbReference type="PANTHER" id="PTHR21646">
    <property type="entry name" value="UBIQUITIN CARBOXYL-TERMINAL HYDROLASE"/>
    <property type="match status" value="1"/>
</dbReference>